<evidence type="ECO:0000313" key="1">
    <source>
        <dbReference type="EMBL" id="ACZ18789.1"/>
    </source>
</evidence>
<accession>D1B936</accession>
<keyword evidence="2" id="KW-1185">Reference proteome</keyword>
<dbReference type="EnsemblBacteria" id="ACZ18789">
    <property type="protein sequence ID" value="ACZ18789"/>
    <property type="gene ID" value="Taci_0553"/>
</dbReference>
<dbReference type="eggNOG" id="ENOG5032YQI">
    <property type="taxonomic scope" value="Bacteria"/>
</dbReference>
<reference evidence="1 2" key="1">
    <citation type="journal article" date="2009" name="Stand. Genomic Sci.">
        <title>Complete genome sequence of Thermanaerovibrio acidaminovorans type strain (Su883).</title>
        <authorList>
            <person name="Chovatia M."/>
            <person name="Sikorski J."/>
            <person name="Schroder M."/>
            <person name="Lapidus A."/>
            <person name="Nolan M."/>
            <person name="Tice H."/>
            <person name="Glavina Del Rio T."/>
            <person name="Copeland A."/>
            <person name="Cheng J.F."/>
            <person name="Lucas S."/>
            <person name="Chen F."/>
            <person name="Bruce D."/>
            <person name="Goodwin L."/>
            <person name="Pitluck S."/>
            <person name="Ivanova N."/>
            <person name="Mavromatis K."/>
            <person name="Ovchinnikova G."/>
            <person name="Pati A."/>
            <person name="Chen A."/>
            <person name="Palaniappan K."/>
            <person name="Land M."/>
            <person name="Hauser L."/>
            <person name="Chang Y.J."/>
            <person name="Jeffries C.D."/>
            <person name="Chain P."/>
            <person name="Saunders E."/>
            <person name="Detter J.C."/>
            <person name="Brettin T."/>
            <person name="Rohde M."/>
            <person name="Goker M."/>
            <person name="Spring S."/>
            <person name="Bristow J."/>
            <person name="Markowitz V."/>
            <person name="Hugenholtz P."/>
            <person name="Kyrpides N.C."/>
            <person name="Klenk H.P."/>
            <person name="Eisen J.A."/>
        </authorList>
    </citation>
    <scope>NUCLEOTIDE SEQUENCE [LARGE SCALE GENOMIC DNA]</scope>
    <source>
        <strain evidence="2">ATCC 49978 / DSM 6589 / Su883</strain>
    </source>
</reference>
<dbReference type="KEGG" id="tai:Taci_0553"/>
<dbReference type="STRING" id="525903.Taci_0553"/>
<dbReference type="HOGENOM" id="CLU_129727_0_0_0"/>
<dbReference type="AlphaFoldDB" id="D1B936"/>
<name>D1B936_THEAS</name>
<proteinExistence type="predicted"/>
<gene>
    <name evidence="1" type="ordered locus">Taci_0553</name>
</gene>
<dbReference type="OrthoDB" id="5019at2"/>
<evidence type="ECO:0000313" key="2">
    <source>
        <dbReference type="Proteomes" id="UP000002030"/>
    </source>
</evidence>
<dbReference type="EMBL" id="CP001818">
    <property type="protein sequence ID" value="ACZ18789.1"/>
    <property type="molecule type" value="Genomic_DNA"/>
</dbReference>
<dbReference type="Proteomes" id="UP000002030">
    <property type="component" value="Chromosome"/>
</dbReference>
<dbReference type="Pfam" id="PF10865">
    <property type="entry name" value="DUF2703"/>
    <property type="match status" value="1"/>
</dbReference>
<organism evidence="1 2">
    <name type="scientific">Thermanaerovibrio acidaminovorans (strain ATCC 49978 / DSM 6589 / Su883)</name>
    <name type="common">Selenomonas acidaminovorans</name>
    <dbReference type="NCBI Taxonomy" id="525903"/>
    <lineage>
        <taxon>Bacteria</taxon>
        <taxon>Thermotogati</taxon>
        <taxon>Synergistota</taxon>
        <taxon>Synergistia</taxon>
        <taxon>Synergistales</taxon>
        <taxon>Synergistaceae</taxon>
        <taxon>Thermanaerovibrio</taxon>
    </lineage>
</organism>
<dbReference type="InterPro" id="IPR021219">
    <property type="entry name" value="DUF2703"/>
</dbReference>
<sequence length="157" mass="16951">MGYKHLKILNGGMGMASIVVAHYGIGDGDCGCFKRTRENLLHVLERMAPKFAALGIEISAEHREMEDSTENRTMHNLITLESPGEMDETSLESLLGLEVEMLPCDDGGSCRAIVMEGAKEGAKFQEVPTGLIMDGLIRASMKLLGGHHQCGSCGCCH</sequence>
<protein>
    <submittedName>
        <fullName evidence="1">Uncharacterized protein</fullName>
    </submittedName>
</protein>